<dbReference type="Proteomes" id="UP001163603">
    <property type="component" value="Chromosome 10"/>
</dbReference>
<dbReference type="EMBL" id="CM047745">
    <property type="protein sequence ID" value="KAJ0024901.1"/>
    <property type="molecule type" value="Genomic_DNA"/>
</dbReference>
<comment type="caution">
    <text evidence="1">The sequence shown here is derived from an EMBL/GenBank/DDBJ whole genome shotgun (WGS) entry which is preliminary data.</text>
</comment>
<organism evidence="1 2">
    <name type="scientific">Pistacia integerrima</name>
    <dbReference type="NCBI Taxonomy" id="434235"/>
    <lineage>
        <taxon>Eukaryota</taxon>
        <taxon>Viridiplantae</taxon>
        <taxon>Streptophyta</taxon>
        <taxon>Embryophyta</taxon>
        <taxon>Tracheophyta</taxon>
        <taxon>Spermatophyta</taxon>
        <taxon>Magnoliopsida</taxon>
        <taxon>eudicotyledons</taxon>
        <taxon>Gunneridae</taxon>
        <taxon>Pentapetalae</taxon>
        <taxon>rosids</taxon>
        <taxon>malvids</taxon>
        <taxon>Sapindales</taxon>
        <taxon>Anacardiaceae</taxon>
        <taxon>Pistacia</taxon>
    </lineage>
</organism>
<reference evidence="2" key="1">
    <citation type="journal article" date="2023" name="G3 (Bethesda)">
        <title>Genome assembly and association tests identify interacting loci associated with vigor, precocity, and sex in interspecific pistachio rootstocks.</title>
        <authorList>
            <person name="Palmer W."/>
            <person name="Jacygrad E."/>
            <person name="Sagayaradj S."/>
            <person name="Cavanaugh K."/>
            <person name="Han R."/>
            <person name="Bertier L."/>
            <person name="Beede B."/>
            <person name="Kafkas S."/>
            <person name="Golino D."/>
            <person name="Preece J."/>
            <person name="Michelmore R."/>
        </authorList>
    </citation>
    <scope>NUCLEOTIDE SEQUENCE [LARGE SCALE GENOMIC DNA]</scope>
</reference>
<keyword evidence="2" id="KW-1185">Reference proteome</keyword>
<accession>A0ACC0XW34</accession>
<gene>
    <name evidence="1" type="ORF">Pint_09232</name>
</gene>
<proteinExistence type="predicted"/>
<protein>
    <submittedName>
        <fullName evidence="1">Uncharacterized protein</fullName>
    </submittedName>
</protein>
<evidence type="ECO:0000313" key="2">
    <source>
        <dbReference type="Proteomes" id="UP001163603"/>
    </source>
</evidence>
<evidence type="ECO:0000313" key="1">
    <source>
        <dbReference type="EMBL" id="KAJ0024901.1"/>
    </source>
</evidence>
<name>A0ACC0XW34_9ROSI</name>
<sequence length="301" mass="34466">MSWLLIIVSIIIVWVASLYKIINASRSQSNSVFLSTGDKRIVLLVIAHPDDESMFFSPTINYLTSRGHSIYILCMSIGYSLSLINQLSYMCFIIHSHIRSSLTKEIQELCCIFKLQATQFCTSNADGMGNIRKDELYRACAVLKVPPEHVKVLDQVDFQDGFGNVWNRNLLAKIVEEEVITHGIDLIITFDNYGVSGHCNHRDVHHGICNFLTETSCSNIEAWELISINILRKYSGPLDIWLSFLSAMHYPSGKFQCLLNEHPGKSFLAMSEHLSQWVWFRKLFVSFSSYTYVNTLRRIHN</sequence>